<gene>
    <name evidence="1" type="ORF">EDS130_LOCUS44078</name>
    <name evidence="2" type="ORF">XAT740_LOCUS50292</name>
</gene>
<sequence length="104" mass="11850">MDELSSIQRFQLIEISSVLPRPLSFNVTYTSVVNSSCLISIVVYNRFQSLFSFEVGLVIEIVDSILVIKVIDLIVVYKIIQNISTQTFDRSLRFNRISSSLLCL</sequence>
<dbReference type="Proteomes" id="UP000663828">
    <property type="component" value="Unassembled WGS sequence"/>
</dbReference>
<organism evidence="1 4">
    <name type="scientific">Adineta ricciae</name>
    <name type="common">Rotifer</name>
    <dbReference type="NCBI Taxonomy" id="249248"/>
    <lineage>
        <taxon>Eukaryota</taxon>
        <taxon>Metazoa</taxon>
        <taxon>Spiralia</taxon>
        <taxon>Gnathifera</taxon>
        <taxon>Rotifera</taxon>
        <taxon>Eurotatoria</taxon>
        <taxon>Bdelloidea</taxon>
        <taxon>Adinetida</taxon>
        <taxon>Adinetidae</taxon>
        <taxon>Adineta</taxon>
    </lineage>
</organism>
<proteinExistence type="predicted"/>
<dbReference type="EMBL" id="CAJNOJ010000800">
    <property type="protein sequence ID" value="CAF1524060.1"/>
    <property type="molecule type" value="Genomic_DNA"/>
</dbReference>
<protein>
    <submittedName>
        <fullName evidence="1">Uncharacterized protein</fullName>
    </submittedName>
</protein>
<name>A0A815UT27_ADIRI</name>
<reference evidence="1" key="1">
    <citation type="submission" date="2021-02" db="EMBL/GenBank/DDBJ databases">
        <authorList>
            <person name="Nowell W R."/>
        </authorList>
    </citation>
    <scope>NUCLEOTIDE SEQUENCE</scope>
</reference>
<evidence type="ECO:0000313" key="4">
    <source>
        <dbReference type="Proteomes" id="UP000663852"/>
    </source>
</evidence>
<dbReference type="AlphaFoldDB" id="A0A815UT27"/>
<dbReference type="Proteomes" id="UP000663852">
    <property type="component" value="Unassembled WGS sequence"/>
</dbReference>
<dbReference type="EMBL" id="CAJNOR010007671">
    <property type="protein sequence ID" value="CAF1621364.1"/>
    <property type="molecule type" value="Genomic_DNA"/>
</dbReference>
<evidence type="ECO:0000313" key="3">
    <source>
        <dbReference type="Proteomes" id="UP000663828"/>
    </source>
</evidence>
<accession>A0A815UT27</accession>
<comment type="caution">
    <text evidence="1">The sequence shown here is derived from an EMBL/GenBank/DDBJ whole genome shotgun (WGS) entry which is preliminary data.</text>
</comment>
<keyword evidence="3" id="KW-1185">Reference proteome</keyword>
<evidence type="ECO:0000313" key="1">
    <source>
        <dbReference type="EMBL" id="CAF1524060.1"/>
    </source>
</evidence>
<evidence type="ECO:0000313" key="2">
    <source>
        <dbReference type="EMBL" id="CAF1621364.1"/>
    </source>
</evidence>